<name>A0A0J1E8Y8_RHOIS</name>
<gene>
    <name evidence="1" type="ORF">RISK_006123</name>
</gene>
<accession>A0A0J1E8Y8</accession>
<proteinExistence type="predicted"/>
<protein>
    <submittedName>
        <fullName evidence="1">Uncharacterized protein</fullName>
    </submittedName>
</protein>
<reference evidence="1" key="1">
    <citation type="submission" date="2015-05" db="EMBL/GenBank/DDBJ databases">
        <title>Permanent draft genome of Rhodopirellula islandicus K833.</title>
        <authorList>
            <person name="Kizina J."/>
            <person name="Richter M."/>
            <person name="Glockner F.O."/>
            <person name="Harder J."/>
        </authorList>
    </citation>
    <scope>NUCLEOTIDE SEQUENCE [LARGE SCALE GENOMIC DNA]</scope>
    <source>
        <strain evidence="1">K833</strain>
    </source>
</reference>
<evidence type="ECO:0000313" key="2">
    <source>
        <dbReference type="Proteomes" id="UP000036367"/>
    </source>
</evidence>
<dbReference type="AlphaFoldDB" id="A0A0J1E8Y8"/>
<organism evidence="1 2">
    <name type="scientific">Rhodopirellula islandica</name>
    <dbReference type="NCBI Taxonomy" id="595434"/>
    <lineage>
        <taxon>Bacteria</taxon>
        <taxon>Pseudomonadati</taxon>
        <taxon>Planctomycetota</taxon>
        <taxon>Planctomycetia</taxon>
        <taxon>Pirellulales</taxon>
        <taxon>Pirellulaceae</taxon>
        <taxon>Rhodopirellula</taxon>
    </lineage>
</organism>
<dbReference type="Proteomes" id="UP000036367">
    <property type="component" value="Unassembled WGS sequence"/>
</dbReference>
<sequence>MQSMVVGRFIEFDRFIGSVDFSWWIGCASEIREVELIAWCGTEGLTPCHGELRGQGGPPVCPEIDCLRLTANLTAEAR</sequence>
<comment type="caution">
    <text evidence="1">The sequence shown here is derived from an EMBL/GenBank/DDBJ whole genome shotgun (WGS) entry which is preliminary data.</text>
</comment>
<dbReference type="EMBL" id="LECT01000048">
    <property type="protein sequence ID" value="KLU01939.1"/>
    <property type="molecule type" value="Genomic_DNA"/>
</dbReference>
<evidence type="ECO:0000313" key="1">
    <source>
        <dbReference type="EMBL" id="KLU01939.1"/>
    </source>
</evidence>
<keyword evidence="2" id="KW-1185">Reference proteome</keyword>